<evidence type="ECO:0000256" key="1">
    <source>
        <dbReference type="SAM" id="MobiDB-lite"/>
    </source>
</evidence>
<proteinExistence type="predicted"/>
<organism evidence="2 3">
    <name type="scientific">Ceratopteris richardii</name>
    <name type="common">Triangle waterfern</name>
    <dbReference type="NCBI Taxonomy" id="49495"/>
    <lineage>
        <taxon>Eukaryota</taxon>
        <taxon>Viridiplantae</taxon>
        <taxon>Streptophyta</taxon>
        <taxon>Embryophyta</taxon>
        <taxon>Tracheophyta</taxon>
        <taxon>Polypodiopsida</taxon>
        <taxon>Polypodiidae</taxon>
        <taxon>Polypodiales</taxon>
        <taxon>Pteridineae</taxon>
        <taxon>Pteridaceae</taxon>
        <taxon>Parkerioideae</taxon>
        <taxon>Ceratopteris</taxon>
    </lineage>
</organism>
<dbReference type="PANTHER" id="PTHR33985:SF29">
    <property type="entry name" value="FAS1 DOMAIN-CONTAINING PROTEIN"/>
    <property type="match status" value="1"/>
</dbReference>
<evidence type="ECO:0000313" key="2">
    <source>
        <dbReference type="EMBL" id="KAH7294484.1"/>
    </source>
</evidence>
<dbReference type="EMBL" id="CM035432">
    <property type="protein sequence ID" value="KAH7294484.1"/>
    <property type="molecule type" value="Genomic_DNA"/>
</dbReference>
<dbReference type="OrthoDB" id="10445994at2759"/>
<dbReference type="Proteomes" id="UP000825935">
    <property type="component" value="Chromosome 27"/>
</dbReference>
<keyword evidence="3" id="KW-1185">Reference proteome</keyword>
<accession>A0A8T2RF99</accession>
<evidence type="ECO:0000313" key="3">
    <source>
        <dbReference type="Proteomes" id="UP000825935"/>
    </source>
</evidence>
<reference evidence="2 3" key="1">
    <citation type="submission" date="2021-08" db="EMBL/GenBank/DDBJ databases">
        <title>WGS assembly of Ceratopteris richardii.</title>
        <authorList>
            <person name="Marchant D.B."/>
            <person name="Chen G."/>
            <person name="Jenkins J."/>
            <person name="Shu S."/>
            <person name="Leebens-Mack J."/>
            <person name="Grimwood J."/>
            <person name="Schmutz J."/>
            <person name="Soltis P."/>
            <person name="Soltis D."/>
            <person name="Chen Z.-H."/>
        </authorList>
    </citation>
    <scope>NUCLEOTIDE SEQUENCE [LARGE SCALE GENOMIC DNA]</scope>
    <source>
        <strain evidence="2">Whitten #5841</strain>
        <tissue evidence="2">Leaf</tissue>
    </source>
</reference>
<sequence>MAESTAHVHQQLIRGVTRSVMGRPSSDFLRTAALLGLMAAGLLQGIEVQGAWRRRTVGGTPKAAHETSQQEEDPDDCSRAARACSLAIRAQTGAQQVDQMPSGAHSGDIKPLPDFLPVKLPPFPWWALPIVGASRSGLPWSDPHAGGVPHFPILDNLFLLLKVAESCVNCTFFLPVDTPLLLGGDESDFERRLDVPPSNLRLLYYQVVPFRLPFAALEPLPLAFRIPSFLSGSYLLVTRSSSSFPRDNFVSLNYQRLLAPDLYLSNSMVVHGISGFLAPFTLSIPF</sequence>
<name>A0A8T2RF99_CERRI</name>
<gene>
    <name evidence="2" type="ORF">KP509_27G002500</name>
</gene>
<dbReference type="InterPro" id="IPR052806">
    <property type="entry name" value="Fasciclin-like_AGP"/>
</dbReference>
<dbReference type="PANTHER" id="PTHR33985">
    <property type="entry name" value="OS02G0491300 PROTEIN-RELATED"/>
    <property type="match status" value="1"/>
</dbReference>
<dbReference type="AlphaFoldDB" id="A0A8T2RF99"/>
<protein>
    <submittedName>
        <fullName evidence="2">Uncharacterized protein</fullName>
    </submittedName>
</protein>
<feature type="region of interest" description="Disordered" evidence="1">
    <location>
        <begin position="57"/>
        <end position="76"/>
    </location>
</feature>
<comment type="caution">
    <text evidence="2">The sequence shown here is derived from an EMBL/GenBank/DDBJ whole genome shotgun (WGS) entry which is preliminary data.</text>
</comment>